<dbReference type="GO" id="GO:0005737">
    <property type="term" value="C:cytoplasm"/>
    <property type="evidence" value="ECO:0007669"/>
    <property type="project" value="UniProtKB-SubCell"/>
</dbReference>
<evidence type="ECO:0000313" key="14">
    <source>
        <dbReference type="EMBL" id="KRK78193.1"/>
    </source>
</evidence>
<gene>
    <name evidence="11" type="primary">xerD</name>
    <name evidence="14" type="ORF">FD30_GL000022</name>
</gene>
<comment type="subunit">
    <text evidence="11">Forms a cyclic heterotetrameric complex composed of two molecules of XerC and two molecules of XerD.</text>
</comment>
<comment type="subcellular location">
    <subcellularLocation>
        <location evidence="1 11">Cytoplasm</location>
    </subcellularLocation>
</comment>
<dbReference type="InterPro" id="IPR013762">
    <property type="entry name" value="Integrase-like_cat_sf"/>
</dbReference>
<dbReference type="CDD" id="cd00798">
    <property type="entry name" value="INT_XerDC_C"/>
    <property type="match status" value="1"/>
</dbReference>
<protein>
    <recommendedName>
        <fullName evidence="3 11">Tyrosine recombinase XerD</fullName>
    </recommendedName>
</protein>
<keyword evidence="15" id="KW-1185">Reference proteome</keyword>
<dbReference type="InterPro" id="IPR010998">
    <property type="entry name" value="Integrase_recombinase_N"/>
</dbReference>
<feature type="active site" evidence="11">
    <location>
        <position position="249"/>
    </location>
</feature>
<evidence type="ECO:0000256" key="4">
    <source>
        <dbReference type="ARBA" id="ARBA00022490"/>
    </source>
</evidence>
<dbReference type="GO" id="GO:0009037">
    <property type="term" value="F:tyrosine-based site-specific recombinase activity"/>
    <property type="evidence" value="ECO:0007669"/>
    <property type="project" value="UniProtKB-UniRule"/>
</dbReference>
<evidence type="ECO:0000256" key="1">
    <source>
        <dbReference type="ARBA" id="ARBA00004496"/>
    </source>
</evidence>
<feature type="active site" evidence="11">
    <location>
        <position position="151"/>
    </location>
</feature>
<dbReference type="Pfam" id="PF02899">
    <property type="entry name" value="Phage_int_SAM_1"/>
    <property type="match status" value="1"/>
</dbReference>
<dbReference type="Gene3D" id="1.10.150.130">
    <property type="match status" value="1"/>
</dbReference>
<dbReference type="InterPro" id="IPR004107">
    <property type="entry name" value="Integrase_SAM-like_N"/>
</dbReference>
<dbReference type="InterPro" id="IPR011932">
    <property type="entry name" value="Recomb_XerD"/>
</dbReference>
<feature type="domain" description="Core-binding (CB)" evidence="13">
    <location>
        <begin position="4"/>
        <end position="90"/>
    </location>
</feature>
<sequence>MLMTTLAMMTADFGHYLTVEQGLAANSVSSYTQEVREFGDYLQTQGVGDFLQVDRVTVMNYLAALTSQGKARNSVIHAVSALRKFYRYLVQTHQTTTNPMANVAAPKHAEHLPAVLTVAEVDRLLAAPDTTDKYGIRDRAMLEVLYATGLRVSELVHLKLVDLHLEMGLIQTLGKGDKERIVPIGDVASDWVQQYLQHSRPVLLKQRTSPYLFLNAHGGGLTRQAIWQKIKRYVALADIQKDVTPHTLRHSFATHILENGADLRVVQELLGHADITTTQIYTHISKKRLTAVYDRYHPRA</sequence>
<dbReference type="HAMAP" id="MF_01808">
    <property type="entry name" value="Recomb_XerC_XerD"/>
    <property type="match status" value="1"/>
</dbReference>
<evidence type="ECO:0000256" key="5">
    <source>
        <dbReference type="ARBA" id="ARBA00022618"/>
    </source>
</evidence>
<dbReference type="HAMAP" id="MF_01807">
    <property type="entry name" value="Recomb_XerD"/>
    <property type="match status" value="1"/>
</dbReference>
<evidence type="ECO:0000256" key="6">
    <source>
        <dbReference type="ARBA" id="ARBA00022829"/>
    </source>
</evidence>
<dbReference type="Gene3D" id="1.10.443.10">
    <property type="entry name" value="Intergrase catalytic core"/>
    <property type="match status" value="1"/>
</dbReference>
<evidence type="ECO:0000256" key="2">
    <source>
        <dbReference type="ARBA" id="ARBA00010450"/>
    </source>
</evidence>
<dbReference type="Pfam" id="PF00589">
    <property type="entry name" value="Phage_integrase"/>
    <property type="match status" value="1"/>
</dbReference>
<keyword evidence="8 11" id="KW-0238">DNA-binding</keyword>
<dbReference type="InterPro" id="IPR023009">
    <property type="entry name" value="Tyrosine_recombinase_XerC/XerD"/>
</dbReference>
<dbReference type="NCBIfam" id="NF040815">
    <property type="entry name" value="recomb_XerA_Arch"/>
    <property type="match status" value="1"/>
</dbReference>
<evidence type="ECO:0000259" key="13">
    <source>
        <dbReference type="PROSITE" id="PS51900"/>
    </source>
</evidence>
<feature type="domain" description="Tyr recombinase" evidence="12">
    <location>
        <begin position="111"/>
        <end position="294"/>
    </location>
</feature>
<evidence type="ECO:0000256" key="11">
    <source>
        <dbReference type="HAMAP-Rule" id="MF_01807"/>
    </source>
</evidence>
<dbReference type="NCBIfam" id="NF001399">
    <property type="entry name" value="PRK00283.1"/>
    <property type="match status" value="1"/>
</dbReference>
<comment type="function">
    <text evidence="11">Site-specific tyrosine recombinase, which acts by catalyzing the cutting and rejoining of the recombining DNA molecules. The XerC-XerD complex is essential to convert dimers of the bacterial chromosome into monomers to permit their segregation at cell division. It also contributes to the segregational stability of plasmids.</text>
</comment>
<keyword evidence="9 11" id="KW-0233">DNA recombination</keyword>
<evidence type="ECO:0000313" key="15">
    <source>
        <dbReference type="Proteomes" id="UP000051162"/>
    </source>
</evidence>
<evidence type="ECO:0000259" key="12">
    <source>
        <dbReference type="PROSITE" id="PS51898"/>
    </source>
</evidence>
<dbReference type="GO" id="GO:0006313">
    <property type="term" value="P:DNA transposition"/>
    <property type="evidence" value="ECO:0007669"/>
    <property type="project" value="UniProtKB-UniRule"/>
</dbReference>
<dbReference type="InterPro" id="IPR044068">
    <property type="entry name" value="CB"/>
</dbReference>
<feature type="active site" evidence="11">
    <location>
        <position position="272"/>
    </location>
</feature>
<accession>A0A0R1KCV0</accession>
<dbReference type="PROSITE" id="PS51900">
    <property type="entry name" value="CB"/>
    <property type="match status" value="1"/>
</dbReference>
<keyword evidence="5 11" id="KW-0132">Cell division</keyword>
<evidence type="ECO:0000256" key="7">
    <source>
        <dbReference type="ARBA" id="ARBA00022908"/>
    </source>
</evidence>
<dbReference type="STRING" id="1423773.FD30_GL000022"/>
<evidence type="ECO:0000256" key="8">
    <source>
        <dbReference type="ARBA" id="ARBA00023125"/>
    </source>
</evidence>
<keyword evidence="10 11" id="KW-0131">Cell cycle</keyword>
<dbReference type="InterPro" id="IPR002104">
    <property type="entry name" value="Integrase_catalytic"/>
</dbReference>
<feature type="active site" evidence="11">
    <location>
        <position position="175"/>
    </location>
</feature>
<feature type="active site" evidence="11">
    <location>
        <position position="246"/>
    </location>
</feature>
<dbReference type="InterPro" id="IPR050090">
    <property type="entry name" value="Tyrosine_recombinase_XerCD"/>
</dbReference>
<dbReference type="PANTHER" id="PTHR30349:SF81">
    <property type="entry name" value="TYROSINE RECOMBINASE XERC"/>
    <property type="match status" value="1"/>
</dbReference>
<dbReference type="Proteomes" id="UP000051162">
    <property type="component" value="Unassembled WGS sequence"/>
</dbReference>
<dbReference type="NCBIfam" id="TIGR02225">
    <property type="entry name" value="recomb_XerD"/>
    <property type="match status" value="1"/>
</dbReference>
<dbReference type="AlphaFoldDB" id="A0A0R1KCV0"/>
<dbReference type="EMBL" id="AZDT01000001">
    <property type="protein sequence ID" value="KRK78193.1"/>
    <property type="molecule type" value="Genomic_DNA"/>
</dbReference>
<reference evidence="14 15" key="1">
    <citation type="journal article" date="2015" name="Genome Announc.">
        <title>Expanding the biotechnology potential of lactobacilli through comparative genomics of 213 strains and associated genera.</title>
        <authorList>
            <person name="Sun Z."/>
            <person name="Harris H.M."/>
            <person name="McCann A."/>
            <person name="Guo C."/>
            <person name="Argimon S."/>
            <person name="Zhang W."/>
            <person name="Yang X."/>
            <person name="Jeffery I.B."/>
            <person name="Cooney J.C."/>
            <person name="Kagawa T.F."/>
            <person name="Liu W."/>
            <person name="Song Y."/>
            <person name="Salvetti E."/>
            <person name="Wrobel A."/>
            <person name="Rasinkangas P."/>
            <person name="Parkhill J."/>
            <person name="Rea M.C."/>
            <person name="O'Sullivan O."/>
            <person name="Ritari J."/>
            <person name="Douillard F.P."/>
            <person name="Paul Ross R."/>
            <person name="Yang R."/>
            <person name="Briner A.E."/>
            <person name="Felis G.E."/>
            <person name="de Vos W.M."/>
            <person name="Barrangou R."/>
            <person name="Klaenhammer T.R."/>
            <person name="Caufield P.W."/>
            <person name="Cui Y."/>
            <person name="Zhang H."/>
            <person name="O'Toole P.W."/>
        </authorList>
    </citation>
    <scope>NUCLEOTIDE SEQUENCE [LARGE SCALE GENOMIC DNA]</scope>
    <source>
        <strain evidence="14 15">DSM 19117</strain>
    </source>
</reference>
<keyword evidence="7 11" id="KW-0229">DNA integration</keyword>
<name>A0A0R1KCV0_9LACO</name>
<dbReference type="PATRIC" id="fig|1423773.3.peg.22"/>
<dbReference type="GO" id="GO:0051301">
    <property type="term" value="P:cell division"/>
    <property type="evidence" value="ECO:0007669"/>
    <property type="project" value="UniProtKB-KW"/>
</dbReference>
<dbReference type="PANTHER" id="PTHR30349">
    <property type="entry name" value="PHAGE INTEGRASE-RELATED"/>
    <property type="match status" value="1"/>
</dbReference>
<keyword evidence="4 11" id="KW-0963">Cytoplasm</keyword>
<feature type="active site" description="O-(3'-phospho-DNA)-tyrosine intermediate" evidence="11">
    <location>
        <position position="281"/>
    </location>
</feature>
<evidence type="ECO:0000256" key="9">
    <source>
        <dbReference type="ARBA" id="ARBA00023172"/>
    </source>
</evidence>
<proteinExistence type="inferred from homology"/>
<dbReference type="GO" id="GO:0003677">
    <property type="term" value="F:DNA binding"/>
    <property type="evidence" value="ECO:0007669"/>
    <property type="project" value="UniProtKB-UniRule"/>
</dbReference>
<dbReference type="SUPFAM" id="SSF56349">
    <property type="entry name" value="DNA breaking-rejoining enzymes"/>
    <property type="match status" value="1"/>
</dbReference>
<dbReference type="GO" id="GO:0007059">
    <property type="term" value="P:chromosome segregation"/>
    <property type="evidence" value="ECO:0007669"/>
    <property type="project" value="UniProtKB-UniRule"/>
</dbReference>
<organism evidence="14 15">
    <name type="scientific">Levilactobacillus namurensis DSM 19117</name>
    <dbReference type="NCBI Taxonomy" id="1423773"/>
    <lineage>
        <taxon>Bacteria</taxon>
        <taxon>Bacillati</taxon>
        <taxon>Bacillota</taxon>
        <taxon>Bacilli</taxon>
        <taxon>Lactobacillales</taxon>
        <taxon>Lactobacillaceae</taxon>
        <taxon>Levilactobacillus</taxon>
    </lineage>
</organism>
<dbReference type="InterPro" id="IPR011010">
    <property type="entry name" value="DNA_brk_join_enz"/>
</dbReference>
<comment type="similarity">
    <text evidence="2 11">Belongs to the 'phage' integrase family. XerD subfamily.</text>
</comment>
<evidence type="ECO:0000256" key="10">
    <source>
        <dbReference type="ARBA" id="ARBA00023306"/>
    </source>
</evidence>
<comment type="caution">
    <text evidence="14">The sequence shown here is derived from an EMBL/GenBank/DDBJ whole genome shotgun (WGS) entry which is preliminary data.</text>
</comment>
<dbReference type="PROSITE" id="PS51898">
    <property type="entry name" value="TYR_RECOMBINASE"/>
    <property type="match status" value="1"/>
</dbReference>
<evidence type="ECO:0000256" key="3">
    <source>
        <dbReference type="ARBA" id="ARBA00015810"/>
    </source>
</evidence>
<keyword evidence="6 11" id="KW-0159">Chromosome partition</keyword>